<reference evidence="1 2" key="1">
    <citation type="submission" date="2019-05" db="EMBL/GenBank/DDBJ databases">
        <title>Another draft genome of Portunus trituberculatus and its Hox gene families provides insights of decapod evolution.</title>
        <authorList>
            <person name="Jeong J.-H."/>
            <person name="Song I."/>
            <person name="Kim S."/>
            <person name="Choi T."/>
            <person name="Kim D."/>
            <person name="Ryu S."/>
            <person name="Kim W."/>
        </authorList>
    </citation>
    <scope>NUCLEOTIDE SEQUENCE [LARGE SCALE GENOMIC DNA]</scope>
    <source>
        <tissue evidence="1">Muscle</tissue>
    </source>
</reference>
<evidence type="ECO:0000313" key="2">
    <source>
        <dbReference type="Proteomes" id="UP000324222"/>
    </source>
</evidence>
<dbReference type="AlphaFoldDB" id="A0A5B7IDB2"/>
<proteinExistence type="predicted"/>
<evidence type="ECO:0000313" key="1">
    <source>
        <dbReference type="EMBL" id="MPC83471.1"/>
    </source>
</evidence>
<accession>A0A5B7IDB2</accession>
<sequence length="81" mass="9175">MFSTSLGEGVEQFSLMFRLLPQVSPSGGLPLTRHTPRHHVFYSPRKDCNVMVKEEEEEEEEVMVLVMVMVEVTVVVVVVVV</sequence>
<keyword evidence="2" id="KW-1185">Reference proteome</keyword>
<dbReference type="EMBL" id="VSRR010062607">
    <property type="protein sequence ID" value="MPC83471.1"/>
    <property type="molecule type" value="Genomic_DNA"/>
</dbReference>
<organism evidence="1 2">
    <name type="scientific">Portunus trituberculatus</name>
    <name type="common">Swimming crab</name>
    <name type="synonym">Neptunus trituberculatus</name>
    <dbReference type="NCBI Taxonomy" id="210409"/>
    <lineage>
        <taxon>Eukaryota</taxon>
        <taxon>Metazoa</taxon>
        <taxon>Ecdysozoa</taxon>
        <taxon>Arthropoda</taxon>
        <taxon>Crustacea</taxon>
        <taxon>Multicrustacea</taxon>
        <taxon>Malacostraca</taxon>
        <taxon>Eumalacostraca</taxon>
        <taxon>Eucarida</taxon>
        <taxon>Decapoda</taxon>
        <taxon>Pleocyemata</taxon>
        <taxon>Brachyura</taxon>
        <taxon>Eubrachyura</taxon>
        <taxon>Portunoidea</taxon>
        <taxon>Portunidae</taxon>
        <taxon>Portuninae</taxon>
        <taxon>Portunus</taxon>
    </lineage>
</organism>
<comment type="caution">
    <text evidence="1">The sequence shown here is derived from an EMBL/GenBank/DDBJ whole genome shotgun (WGS) entry which is preliminary data.</text>
</comment>
<name>A0A5B7IDB2_PORTR</name>
<gene>
    <name evidence="1" type="ORF">E2C01_078182</name>
</gene>
<dbReference type="Proteomes" id="UP000324222">
    <property type="component" value="Unassembled WGS sequence"/>
</dbReference>
<protein>
    <submittedName>
        <fullName evidence="1">Uncharacterized protein</fullName>
    </submittedName>
</protein>